<dbReference type="InterPro" id="IPR011991">
    <property type="entry name" value="ArsR-like_HTH"/>
</dbReference>
<dbReference type="InterPro" id="IPR019887">
    <property type="entry name" value="Tscrpt_reg_AsnC/Lrp_C"/>
</dbReference>
<dbReference type="Pfam" id="PF01037">
    <property type="entry name" value="AsnC_trans_reg"/>
    <property type="match status" value="1"/>
</dbReference>
<keyword evidence="1" id="KW-0805">Transcription regulation</keyword>
<dbReference type="Gene3D" id="1.10.10.10">
    <property type="entry name" value="Winged helix-like DNA-binding domain superfamily/Winged helix DNA-binding domain"/>
    <property type="match status" value="1"/>
</dbReference>
<dbReference type="AlphaFoldDB" id="A0A5B8UWI7"/>
<keyword evidence="2" id="KW-0238">DNA-binding</keyword>
<dbReference type="OrthoDB" id="9800326at2"/>
<gene>
    <name evidence="5" type="ORF">FRZ54_12835</name>
</gene>
<dbReference type="GO" id="GO:0043200">
    <property type="term" value="P:response to amino acid"/>
    <property type="evidence" value="ECO:0007669"/>
    <property type="project" value="TreeGrafter"/>
</dbReference>
<dbReference type="CDD" id="cd00090">
    <property type="entry name" value="HTH_ARSR"/>
    <property type="match status" value="1"/>
</dbReference>
<dbReference type="EMBL" id="CP042436">
    <property type="protein sequence ID" value="QEC63424.1"/>
    <property type="molecule type" value="Genomic_DNA"/>
</dbReference>
<evidence type="ECO:0000259" key="4">
    <source>
        <dbReference type="PROSITE" id="PS50956"/>
    </source>
</evidence>
<dbReference type="SUPFAM" id="SSF46785">
    <property type="entry name" value="Winged helix' DNA-binding domain"/>
    <property type="match status" value="1"/>
</dbReference>
<dbReference type="InterPro" id="IPR000485">
    <property type="entry name" value="AsnC-type_HTH_dom"/>
</dbReference>
<dbReference type="PANTHER" id="PTHR30154:SF53">
    <property type="entry name" value="HTH-TYPE TRANSCRIPTIONAL REGULATOR LRPC"/>
    <property type="match status" value="1"/>
</dbReference>
<sequence length="152" mass="16852">MNKNLNYKPLDDLSAHILEELQLDARLPVTEIGRRVGLSAPAVAERIKRMEDEGIITGYRAMIDHDKVGLTVNAIITLKANMTHAAAAKRISEIPEIIECYNITGYNCVIMKVATPTTKRLEAIIGQLQLVGETNTSIILSPTFEPKIIRRS</sequence>
<name>A0A5B8UWI7_9SPHI</name>
<dbReference type="Proteomes" id="UP000321479">
    <property type="component" value="Chromosome"/>
</dbReference>
<dbReference type="InterPro" id="IPR036388">
    <property type="entry name" value="WH-like_DNA-bd_sf"/>
</dbReference>
<keyword evidence="6" id="KW-1185">Reference proteome</keyword>
<dbReference type="GO" id="GO:0043565">
    <property type="term" value="F:sequence-specific DNA binding"/>
    <property type="evidence" value="ECO:0007669"/>
    <property type="project" value="InterPro"/>
</dbReference>
<accession>A0A5B8UWI7</accession>
<dbReference type="GO" id="GO:0005829">
    <property type="term" value="C:cytosol"/>
    <property type="evidence" value="ECO:0007669"/>
    <property type="project" value="TreeGrafter"/>
</dbReference>
<dbReference type="SUPFAM" id="SSF54909">
    <property type="entry name" value="Dimeric alpha+beta barrel"/>
    <property type="match status" value="1"/>
</dbReference>
<evidence type="ECO:0000256" key="2">
    <source>
        <dbReference type="ARBA" id="ARBA00023125"/>
    </source>
</evidence>
<dbReference type="InterPro" id="IPR019885">
    <property type="entry name" value="Tscrpt_reg_HTH_AsnC-type_CS"/>
</dbReference>
<dbReference type="PRINTS" id="PR00033">
    <property type="entry name" value="HTHASNC"/>
</dbReference>
<dbReference type="PANTHER" id="PTHR30154">
    <property type="entry name" value="LEUCINE-RESPONSIVE REGULATORY PROTEIN"/>
    <property type="match status" value="1"/>
</dbReference>
<dbReference type="InterPro" id="IPR036390">
    <property type="entry name" value="WH_DNA-bd_sf"/>
</dbReference>
<reference evidence="5 6" key="1">
    <citation type="journal article" date="2017" name="Curr. Microbiol.">
        <title>Mucilaginibacter ginsenosidivorans sp. nov., Isolated from Soil of Ginseng Field.</title>
        <authorList>
            <person name="Kim M.M."/>
            <person name="Siddiqi M.Z."/>
            <person name="Im W.T."/>
        </authorList>
    </citation>
    <scope>NUCLEOTIDE SEQUENCE [LARGE SCALE GENOMIC DNA]</scope>
    <source>
        <strain evidence="5 6">Gsoil 3017</strain>
    </source>
</reference>
<dbReference type="RefSeq" id="WP_147032000.1">
    <property type="nucleotide sequence ID" value="NZ_CP042436.1"/>
</dbReference>
<evidence type="ECO:0000313" key="5">
    <source>
        <dbReference type="EMBL" id="QEC63424.1"/>
    </source>
</evidence>
<proteinExistence type="predicted"/>
<keyword evidence="3" id="KW-0804">Transcription</keyword>
<protein>
    <submittedName>
        <fullName evidence="5">Lrp/AsnC family transcriptional regulator</fullName>
    </submittedName>
</protein>
<evidence type="ECO:0000256" key="1">
    <source>
        <dbReference type="ARBA" id="ARBA00023015"/>
    </source>
</evidence>
<dbReference type="Gene3D" id="3.30.70.920">
    <property type="match status" value="1"/>
</dbReference>
<dbReference type="PROSITE" id="PS50956">
    <property type="entry name" value="HTH_ASNC_2"/>
    <property type="match status" value="1"/>
</dbReference>
<evidence type="ECO:0000256" key="3">
    <source>
        <dbReference type="ARBA" id="ARBA00023163"/>
    </source>
</evidence>
<organism evidence="5 6">
    <name type="scientific">Mucilaginibacter ginsenosidivorans</name>
    <dbReference type="NCBI Taxonomy" id="398053"/>
    <lineage>
        <taxon>Bacteria</taxon>
        <taxon>Pseudomonadati</taxon>
        <taxon>Bacteroidota</taxon>
        <taxon>Sphingobacteriia</taxon>
        <taxon>Sphingobacteriales</taxon>
        <taxon>Sphingobacteriaceae</taxon>
        <taxon>Mucilaginibacter</taxon>
    </lineage>
</organism>
<dbReference type="GO" id="GO:0006355">
    <property type="term" value="P:regulation of DNA-templated transcription"/>
    <property type="evidence" value="ECO:0007669"/>
    <property type="project" value="UniProtKB-ARBA"/>
</dbReference>
<feature type="domain" description="HTH asnC-type" evidence="4">
    <location>
        <begin position="10"/>
        <end position="71"/>
    </location>
</feature>
<evidence type="ECO:0000313" key="6">
    <source>
        <dbReference type="Proteomes" id="UP000321479"/>
    </source>
</evidence>
<dbReference type="InterPro" id="IPR019888">
    <property type="entry name" value="Tscrpt_reg_AsnC-like"/>
</dbReference>
<dbReference type="PROSITE" id="PS00519">
    <property type="entry name" value="HTH_ASNC_1"/>
    <property type="match status" value="1"/>
</dbReference>
<dbReference type="InterPro" id="IPR011008">
    <property type="entry name" value="Dimeric_a/b-barrel"/>
</dbReference>
<dbReference type="KEGG" id="mgin:FRZ54_12835"/>
<dbReference type="SMART" id="SM00344">
    <property type="entry name" value="HTH_ASNC"/>
    <property type="match status" value="1"/>
</dbReference>
<dbReference type="Pfam" id="PF13404">
    <property type="entry name" value="HTH_AsnC-type"/>
    <property type="match status" value="1"/>
</dbReference>